<protein>
    <submittedName>
        <fullName evidence="3">RNA recognition domain-containing protein 2</fullName>
    </submittedName>
</protein>
<name>A0AAI9Y7K3_9PEZI</name>
<evidence type="ECO:0000313" key="3">
    <source>
        <dbReference type="EMBL" id="KAK1484051.1"/>
    </source>
</evidence>
<dbReference type="EMBL" id="MPDP01000080">
    <property type="protein sequence ID" value="KAK1484051.1"/>
    <property type="molecule type" value="Genomic_DNA"/>
</dbReference>
<evidence type="ECO:0000256" key="1">
    <source>
        <dbReference type="SAM" id="MobiDB-lite"/>
    </source>
</evidence>
<keyword evidence="4" id="KW-1185">Reference proteome</keyword>
<comment type="caution">
    <text evidence="3">The sequence shown here is derived from an EMBL/GenBank/DDBJ whole genome shotgun (WGS) entry which is preliminary data.</text>
</comment>
<sequence>MAQTHENVMFNPSSPHSSVGAADSFKGTPDTRLTAFSPEESATRSSRLLKSIVQASPETTPSRFPSSAFGNVLSSAEKDPFITTSSNTCHQKLSPTASTFQPFSSPLDKNAEFAILDRDRQSASSVFPTGVRDVGELSECLIIGSKNRNIGITDLNTCLVKLQRLGLSLQEPRQIFHRGGRISVQFSDIRDAVLVHDNVYRVEADFEIDYLSNIDFSELAIRNRVKSGAWVAIVALAIPPCPLDVIRTEAVLKRMLQSRGQLSAYHAQQKNDPSVYRAIIQFSDQAEAATAVVMFNNIIVEVSSSSAGKLHGDNVGSELIIFKGIHITLSLLDENEIPHAAQDPQDGPTDDHSPTTPRHDLTSALHTLSLSNQANSMPLMPQGVSIPVPGSPYPPLGIQVSPLAMWPILCQPQFQPGTAYVLNDGQRLSPPTSTSDSARYQFTSHLFPQPSPSMPMMGSMSTGTRAEPRRQNAARVNRSPYYNVASHHNHVDVNRIREGTDVRTTVSDVLVLLDTQTDNAEIMLRNIPNKVDQAMLKRIVDESSWGKYDFMYLRIDFANDCNRWTSLMSVSPDLAFAAVLMFRLQFVNTRGNQRWYVERNNQSRRHYTSLHRPRNCFKSDKVAEISYATIQGKDCLVQKFRNSSVMLEATHYRPKLFYTCNGPVPELAGEEESFPEPDNQSKMKRSCENAEHVGLFTPNAGQHFRDEQRRRRSQYDRGTRLAALEEHDFEASMQPYMYHA</sequence>
<proteinExistence type="predicted"/>
<organism evidence="3 4">
    <name type="scientific">Colletotrichum cuscutae</name>
    <dbReference type="NCBI Taxonomy" id="1209917"/>
    <lineage>
        <taxon>Eukaryota</taxon>
        <taxon>Fungi</taxon>
        <taxon>Dikarya</taxon>
        <taxon>Ascomycota</taxon>
        <taxon>Pezizomycotina</taxon>
        <taxon>Sordariomycetes</taxon>
        <taxon>Hypocreomycetidae</taxon>
        <taxon>Glomerellales</taxon>
        <taxon>Glomerellaceae</taxon>
        <taxon>Colletotrichum</taxon>
        <taxon>Colletotrichum acutatum species complex</taxon>
    </lineage>
</organism>
<dbReference type="AlphaFoldDB" id="A0AAI9Y7K3"/>
<feature type="region of interest" description="Disordered" evidence="1">
    <location>
        <begin position="1"/>
        <end position="42"/>
    </location>
</feature>
<feature type="compositionally biased region" description="Basic and acidic residues" evidence="1">
    <location>
        <begin position="349"/>
        <end position="360"/>
    </location>
</feature>
<reference evidence="3" key="1">
    <citation type="submission" date="2016-11" db="EMBL/GenBank/DDBJ databases">
        <title>The genome sequence of Colletotrichum cuscutae.</title>
        <authorList>
            <person name="Baroncelli R."/>
        </authorList>
    </citation>
    <scope>NUCLEOTIDE SEQUENCE</scope>
    <source>
        <strain evidence="3">IMI 304802</strain>
    </source>
</reference>
<evidence type="ECO:0000313" key="4">
    <source>
        <dbReference type="Proteomes" id="UP001239213"/>
    </source>
</evidence>
<dbReference type="Pfam" id="PF04059">
    <property type="entry name" value="RRM_2"/>
    <property type="match status" value="1"/>
</dbReference>
<feature type="domain" description="Mei2-like C-terminal RNA recognition motif" evidence="2">
    <location>
        <begin position="521"/>
        <end position="568"/>
    </location>
</feature>
<dbReference type="InterPro" id="IPR007201">
    <property type="entry name" value="Mei2-like_Rrm_C"/>
</dbReference>
<gene>
    <name evidence="3" type="ORF">CCUS01_15561</name>
</gene>
<dbReference type="Proteomes" id="UP001239213">
    <property type="component" value="Unassembled WGS sequence"/>
</dbReference>
<accession>A0AAI9Y7K3</accession>
<feature type="region of interest" description="Disordered" evidence="1">
    <location>
        <begin position="445"/>
        <end position="464"/>
    </location>
</feature>
<feature type="compositionally biased region" description="Polar residues" evidence="1">
    <location>
        <begin position="1"/>
        <end position="17"/>
    </location>
</feature>
<evidence type="ECO:0000259" key="2">
    <source>
        <dbReference type="Pfam" id="PF04059"/>
    </source>
</evidence>
<feature type="region of interest" description="Disordered" evidence="1">
    <location>
        <begin position="339"/>
        <end position="360"/>
    </location>
</feature>